<dbReference type="EMBL" id="CYRY02037754">
    <property type="protein sequence ID" value="VCX28440.1"/>
    <property type="molecule type" value="Genomic_DNA"/>
</dbReference>
<comment type="caution">
    <text evidence="2">The sequence shown here is derived from an EMBL/GenBank/DDBJ whole genome shotgun (WGS) entry which is preliminary data.</text>
</comment>
<name>A0A9X9Q5B1_GULGU</name>
<dbReference type="AlphaFoldDB" id="A0A9X9Q5B1"/>
<evidence type="ECO:0000313" key="3">
    <source>
        <dbReference type="Proteomes" id="UP000269945"/>
    </source>
</evidence>
<dbReference type="Proteomes" id="UP000269945">
    <property type="component" value="Unassembled WGS sequence"/>
</dbReference>
<organism evidence="2 3">
    <name type="scientific">Gulo gulo</name>
    <name type="common">Wolverine</name>
    <name type="synonym">Gluton</name>
    <dbReference type="NCBI Taxonomy" id="48420"/>
    <lineage>
        <taxon>Eukaryota</taxon>
        <taxon>Metazoa</taxon>
        <taxon>Chordata</taxon>
        <taxon>Craniata</taxon>
        <taxon>Vertebrata</taxon>
        <taxon>Euteleostomi</taxon>
        <taxon>Mammalia</taxon>
        <taxon>Eutheria</taxon>
        <taxon>Laurasiatheria</taxon>
        <taxon>Carnivora</taxon>
        <taxon>Caniformia</taxon>
        <taxon>Musteloidea</taxon>
        <taxon>Mustelidae</taxon>
        <taxon>Guloninae</taxon>
        <taxon>Gulo</taxon>
    </lineage>
</organism>
<proteinExistence type="predicted"/>
<sequence>LHPPARDSLAQQLQLPDQEEQADTQHRTQEPEGSQFLPYNELIHCKTMGVAPVTRKQKCSGSHEADNQPAETCHFPPVDYHQQECPGYTSQNQAHDPQEQVPPRSAYGCHSQHQHHPEQSEAYDGEEETTATPRAPEHLPPTSETKKTLTTPPQNYIVEIIACGIRLAFSPRNMHVRFFHVF</sequence>
<evidence type="ECO:0000256" key="1">
    <source>
        <dbReference type="SAM" id="MobiDB-lite"/>
    </source>
</evidence>
<gene>
    <name evidence="2" type="ORF">BN2614_LOCUS1</name>
</gene>
<accession>A0A9X9Q5B1</accession>
<reference evidence="2 3" key="1">
    <citation type="submission" date="2018-10" db="EMBL/GenBank/DDBJ databases">
        <authorList>
            <person name="Ekblom R."/>
            <person name="Jareborg N."/>
        </authorList>
    </citation>
    <scope>NUCLEOTIDE SEQUENCE [LARGE SCALE GENOMIC DNA]</scope>
    <source>
        <tissue evidence="2">Muscle</tissue>
    </source>
</reference>
<feature type="region of interest" description="Disordered" evidence="1">
    <location>
        <begin position="1"/>
        <end position="40"/>
    </location>
</feature>
<feature type="region of interest" description="Disordered" evidence="1">
    <location>
        <begin position="82"/>
        <end position="150"/>
    </location>
</feature>
<evidence type="ECO:0000313" key="2">
    <source>
        <dbReference type="EMBL" id="VCX28440.1"/>
    </source>
</evidence>
<protein>
    <submittedName>
        <fullName evidence="2">Uncharacterized protein</fullName>
    </submittedName>
</protein>
<keyword evidence="3" id="KW-1185">Reference proteome</keyword>
<feature type="non-terminal residue" evidence="2">
    <location>
        <position position="1"/>
    </location>
</feature>